<evidence type="ECO:0000313" key="3">
    <source>
        <dbReference type="EMBL" id="EAQ72991.1"/>
    </source>
</evidence>
<dbReference type="AlphaFoldDB" id="A0A0H3PAA2"/>
<dbReference type="CDD" id="cd02440">
    <property type="entry name" value="AdoMet_MTases"/>
    <property type="match status" value="1"/>
</dbReference>
<gene>
    <name evidence="3" type="ordered locus">CJJ81176_0288</name>
</gene>
<evidence type="ECO:0000259" key="2">
    <source>
        <dbReference type="Pfam" id="PF13649"/>
    </source>
</evidence>
<keyword evidence="1" id="KW-0175">Coiled coil</keyword>
<dbReference type="Pfam" id="PF13649">
    <property type="entry name" value="Methyltransf_25"/>
    <property type="match status" value="1"/>
</dbReference>
<evidence type="ECO:0000256" key="1">
    <source>
        <dbReference type="SAM" id="Coils"/>
    </source>
</evidence>
<dbReference type="EMBL" id="CP000538">
    <property type="protein sequence ID" value="EAQ72991.1"/>
    <property type="molecule type" value="Genomic_DNA"/>
</dbReference>
<reference evidence="4" key="1">
    <citation type="submission" date="2006-12" db="EMBL/GenBank/DDBJ databases">
        <authorList>
            <person name="Fouts D.E."/>
            <person name="Nelson K.E."/>
            <person name="Sebastian Y."/>
        </authorList>
    </citation>
    <scope>NUCLEOTIDE SEQUENCE [LARGE SCALE GENOMIC DNA]</scope>
    <source>
        <strain evidence="4">81-176</strain>
    </source>
</reference>
<feature type="coiled-coil region" evidence="1">
    <location>
        <begin position="65"/>
        <end position="92"/>
    </location>
</feature>
<accession>A0A0H3PAA2</accession>
<dbReference type="eggNOG" id="COG2265">
    <property type="taxonomic scope" value="Bacteria"/>
</dbReference>
<dbReference type="Proteomes" id="UP000000646">
    <property type="component" value="Chromosome"/>
</dbReference>
<feature type="domain" description="Methyltransferase" evidence="2">
    <location>
        <begin position="41"/>
        <end position="127"/>
    </location>
</feature>
<evidence type="ECO:0000313" key="4">
    <source>
        <dbReference type="Proteomes" id="UP000000646"/>
    </source>
</evidence>
<organism evidence="3 4">
    <name type="scientific">Campylobacter jejuni subsp. jejuni serotype O:23/36 (strain 81-176)</name>
    <dbReference type="NCBI Taxonomy" id="354242"/>
    <lineage>
        <taxon>Bacteria</taxon>
        <taxon>Pseudomonadati</taxon>
        <taxon>Campylobacterota</taxon>
        <taxon>Epsilonproteobacteria</taxon>
        <taxon>Campylobacterales</taxon>
        <taxon>Campylobacteraceae</taxon>
        <taxon>Campylobacter</taxon>
    </lineage>
</organism>
<name>A0A0H3PAA2_CAMJJ</name>
<proteinExistence type="predicted"/>
<protein>
    <recommendedName>
        <fullName evidence="2">Methyltransferase domain-containing protein</fullName>
    </recommendedName>
</protein>
<dbReference type="RefSeq" id="WP_002857630.1">
    <property type="nucleotide sequence ID" value="NC_008787.1"/>
</dbReference>
<dbReference type="InterPro" id="IPR041698">
    <property type="entry name" value="Methyltransf_25"/>
</dbReference>
<dbReference type="Gene3D" id="3.40.50.150">
    <property type="entry name" value="Vaccinia Virus protein VP39"/>
    <property type="match status" value="1"/>
</dbReference>
<dbReference type="SUPFAM" id="SSF53335">
    <property type="entry name" value="S-adenosyl-L-methionine-dependent methyltransferases"/>
    <property type="match status" value="1"/>
</dbReference>
<dbReference type="InterPro" id="IPR029063">
    <property type="entry name" value="SAM-dependent_MTases_sf"/>
</dbReference>
<sequence>MNLWDKKAKTYARYQNTLNTIQKQTFEYLQNLNISFQNKSIIDIGCGTGVWTLHLAKEAKEILALDSANTMLEILQEDAKKLNLNNIKCENLSFETWMQNNPNVKFDLAFLSMSPALQNEKDYTNFLNLAKIKIYLGWADYRKSDFLDPIFKYFNTEFKGFYKKDLENYLLEKNIFFHKIVFDETRKVQRTKEEAIENALWHLSMNKITTSKEAVSSFVENDIIETIESKIKLLIINNL</sequence>
<dbReference type="HOGENOM" id="CLU_060275_3_0_7"/>
<dbReference type="KEGG" id="cjj:CJJ81176_0288"/>